<reference evidence="2" key="3">
    <citation type="journal article" date="2018" name="Plant J.">
        <title>The Sorghum bicolor reference genome: improved assembly, gene annotations, a transcriptome atlas, and signatures of genome organization.</title>
        <authorList>
            <person name="McCormick R.F."/>
            <person name="Truong S.K."/>
            <person name="Sreedasyam A."/>
            <person name="Jenkins J."/>
            <person name="Shu S."/>
            <person name="Sims D."/>
            <person name="Kennedy M."/>
            <person name="Amirebrahimi M."/>
            <person name="Weers B.D."/>
            <person name="McKinley B."/>
            <person name="Mattison A."/>
            <person name="Morishige D.T."/>
            <person name="Grimwood J."/>
            <person name="Schmutz J."/>
            <person name="Mullet J.E."/>
        </authorList>
    </citation>
    <scope>NUCLEOTIDE SEQUENCE [LARGE SCALE GENOMIC DNA]</scope>
    <source>
        <strain evidence="2">cv. BTx623</strain>
    </source>
</reference>
<dbReference type="Gramene" id="OQU83662">
    <property type="protein sequence ID" value="OQU83662"/>
    <property type="gene ID" value="SORBI_3005G156300"/>
</dbReference>
<dbReference type="AlphaFoldDB" id="A0A1B6PSR1"/>
<reference evidence="1 2" key="1">
    <citation type="journal article" date="2009" name="Nature">
        <title>The Sorghum bicolor genome and the diversification of grasses.</title>
        <authorList>
            <person name="Paterson A.H."/>
            <person name="Bowers J.E."/>
            <person name="Bruggmann R."/>
            <person name="Dubchak I."/>
            <person name="Grimwood J."/>
            <person name="Gundlach H."/>
            <person name="Haberer G."/>
            <person name="Hellsten U."/>
            <person name="Mitros T."/>
            <person name="Poliakov A."/>
            <person name="Schmutz J."/>
            <person name="Spannagl M."/>
            <person name="Tang H."/>
            <person name="Wang X."/>
            <person name="Wicker T."/>
            <person name="Bharti A.K."/>
            <person name="Chapman J."/>
            <person name="Feltus F.A."/>
            <person name="Gowik U."/>
            <person name="Grigoriev I.V."/>
            <person name="Lyons E."/>
            <person name="Maher C.A."/>
            <person name="Martis M."/>
            <person name="Narechania A."/>
            <person name="Otillar R.P."/>
            <person name="Penning B.W."/>
            <person name="Salamov A.A."/>
            <person name="Wang Y."/>
            <person name="Zhang L."/>
            <person name="Carpita N.C."/>
            <person name="Freeling M."/>
            <person name="Gingle A.R."/>
            <person name="Hash C.T."/>
            <person name="Keller B."/>
            <person name="Klein P."/>
            <person name="Kresovich S."/>
            <person name="McCann M.C."/>
            <person name="Ming R."/>
            <person name="Peterson D.G."/>
            <person name="Mehboob-ur-Rahman"/>
            <person name="Ware D."/>
            <person name="Westhoff P."/>
            <person name="Mayer K.F."/>
            <person name="Messing J."/>
            <person name="Rokhsar D.S."/>
        </authorList>
    </citation>
    <scope>NUCLEOTIDE SEQUENCE [LARGE SCALE GENOMIC DNA]</scope>
    <source>
        <strain evidence="2">cv. BTx623</strain>
    </source>
</reference>
<dbReference type="EMBL" id="CM000764">
    <property type="protein sequence ID" value="OQU83662.1"/>
    <property type="molecule type" value="Genomic_DNA"/>
</dbReference>
<dbReference type="Gramene" id="KXG28709">
    <property type="protein sequence ID" value="KXG28709"/>
    <property type="gene ID" value="SORBI_3005G156300"/>
</dbReference>
<protein>
    <submittedName>
        <fullName evidence="1">Uncharacterized protein</fullName>
    </submittedName>
</protein>
<accession>A0A1B6PSR1</accession>
<keyword evidence="2" id="KW-1185">Reference proteome</keyword>
<name>A0A1B6PSR1_SORBI</name>
<evidence type="ECO:0000313" key="2">
    <source>
        <dbReference type="Proteomes" id="UP000000768"/>
    </source>
</evidence>
<organism evidence="1 2">
    <name type="scientific">Sorghum bicolor</name>
    <name type="common">Sorghum</name>
    <name type="synonym">Sorghum vulgare</name>
    <dbReference type="NCBI Taxonomy" id="4558"/>
    <lineage>
        <taxon>Eukaryota</taxon>
        <taxon>Viridiplantae</taxon>
        <taxon>Streptophyta</taxon>
        <taxon>Embryophyta</taxon>
        <taxon>Tracheophyta</taxon>
        <taxon>Spermatophyta</taxon>
        <taxon>Magnoliopsida</taxon>
        <taxon>Liliopsida</taxon>
        <taxon>Poales</taxon>
        <taxon>Poaceae</taxon>
        <taxon>PACMAD clade</taxon>
        <taxon>Panicoideae</taxon>
        <taxon>Andropogonodae</taxon>
        <taxon>Andropogoneae</taxon>
        <taxon>Sorghinae</taxon>
        <taxon>Sorghum</taxon>
    </lineage>
</organism>
<dbReference type="Proteomes" id="UP000000768">
    <property type="component" value="Chromosome 5"/>
</dbReference>
<reference evidence="1" key="2">
    <citation type="submission" date="2017-02" db="EMBL/GenBank/DDBJ databases">
        <title>WGS assembly of Sorghum bicolor.</title>
        <authorList>
            <person name="Paterson A."/>
            <person name="Mullet J."/>
            <person name="Bowers J."/>
            <person name="Bruggmann R."/>
            <person name="Dubchak I."/>
            <person name="Grimwood J."/>
            <person name="Gundlach H."/>
            <person name="Haberer G."/>
            <person name="Hellsten U."/>
            <person name="Mitros T."/>
            <person name="Poliakov A."/>
            <person name="Schmutz J."/>
            <person name="Spannagl M."/>
            <person name="Tang H."/>
            <person name="Wang X."/>
            <person name="Wicker T."/>
            <person name="Bharti A."/>
            <person name="Chapman J."/>
            <person name="Feltus F."/>
            <person name="Gowik U."/>
            <person name="Grigoriev I."/>
            <person name="Lyons E."/>
            <person name="Maher C."/>
            <person name="Martis M."/>
            <person name="Narechania A."/>
            <person name="Otillar R."/>
            <person name="Penning B."/>
            <person name="Salamov A."/>
            <person name="Wang Y."/>
            <person name="Zhang L."/>
            <person name="Carpita N."/>
            <person name="Freeling M."/>
            <person name="Gingle A."/>
            <person name="Hash C."/>
            <person name="Keller B."/>
            <person name="Klein P."/>
            <person name="Kresovich S."/>
            <person name="Mccann M."/>
            <person name="Ming R."/>
            <person name="Peterson D."/>
            <person name="Rahman M."/>
            <person name="Ware D."/>
            <person name="Westhoff P."/>
            <person name="Mayer K."/>
            <person name="Messing J."/>
            <person name="Sims D."/>
            <person name="Jenkins J."/>
            <person name="Shu S."/>
            <person name="Rokhsar D."/>
        </authorList>
    </citation>
    <scope>NUCLEOTIDE SEQUENCE</scope>
</reference>
<gene>
    <name evidence="1" type="ORF">SORBI_3005G156300</name>
</gene>
<proteinExistence type="predicted"/>
<sequence>MVAICAAEGRGCGWCWPRPEDQGGGRVHRDHQLDDKSSSLHMHGGIKGKLAAAKMVTESTSGRRTWWPTPTALLSKVMEIMRGAFGTVSMGDGHVVAENKVRCGRARSSSRRCARWGRCGTRTCCYSRATTGRHSCSYADHGLRGTWQPGPGCAAAQHR</sequence>
<dbReference type="EMBL" id="CM000764">
    <property type="protein sequence ID" value="KXG28709.1"/>
    <property type="molecule type" value="Genomic_DNA"/>
</dbReference>
<dbReference type="InParanoid" id="A0A1B6PSR1"/>
<evidence type="ECO:0000313" key="1">
    <source>
        <dbReference type="EMBL" id="KXG28709.1"/>
    </source>
</evidence>